<evidence type="ECO:0000313" key="3">
    <source>
        <dbReference type="Proteomes" id="UP000249451"/>
    </source>
</evidence>
<protein>
    <recommendedName>
        <fullName evidence="1">Lsr2 dimerization domain-containing protein</fullName>
    </recommendedName>
</protein>
<dbReference type="EMBL" id="QFNY01000413">
    <property type="protein sequence ID" value="PZO97425.1"/>
    <property type="molecule type" value="Genomic_DNA"/>
</dbReference>
<dbReference type="AlphaFoldDB" id="A0A2W5CQT0"/>
<gene>
    <name evidence="2" type="ORF">DI609_13155</name>
</gene>
<proteinExistence type="predicted"/>
<comment type="caution">
    <text evidence="2">The sequence shown here is derived from an EMBL/GenBank/DDBJ whole genome shotgun (WGS) entry which is preliminary data.</text>
</comment>
<name>A0A2W5CQT0_9CORY</name>
<sequence length="64" mass="7001">MAQTVQIIMTDDIDGGEATETVTFAIDGHGYEIDLNEDNATALREMLAPYCKAGRKAPRATSRR</sequence>
<dbReference type="InterPro" id="IPR024412">
    <property type="entry name" value="Lsr2_dim_dom"/>
</dbReference>
<reference evidence="2 3" key="1">
    <citation type="submission" date="2017-11" db="EMBL/GenBank/DDBJ databases">
        <title>Infants hospitalized years apart are colonized by the same room-sourced microbial strains.</title>
        <authorList>
            <person name="Brooks B."/>
            <person name="Olm M.R."/>
            <person name="Firek B.A."/>
            <person name="Baker R."/>
            <person name="Thomas B.C."/>
            <person name="Morowitz M.J."/>
            <person name="Banfield J.F."/>
        </authorList>
    </citation>
    <scope>NUCLEOTIDE SEQUENCE [LARGE SCALE GENOMIC DNA]</scope>
    <source>
        <strain evidence="2">S2_012_000_R3_87</strain>
    </source>
</reference>
<organism evidence="2 3">
    <name type="scientific">Corynebacterium urealyticum</name>
    <dbReference type="NCBI Taxonomy" id="43771"/>
    <lineage>
        <taxon>Bacteria</taxon>
        <taxon>Bacillati</taxon>
        <taxon>Actinomycetota</taxon>
        <taxon>Actinomycetes</taxon>
        <taxon>Mycobacteriales</taxon>
        <taxon>Corynebacteriaceae</taxon>
        <taxon>Corynebacterium</taxon>
    </lineage>
</organism>
<dbReference type="InterPro" id="IPR042261">
    <property type="entry name" value="Lsr2-like_dimerization"/>
</dbReference>
<accession>A0A2W5CQT0</accession>
<evidence type="ECO:0000259" key="1">
    <source>
        <dbReference type="Pfam" id="PF11774"/>
    </source>
</evidence>
<feature type="domain" description="Lsr2 dimerization" evidence="1">
    <location>
        <begin position="1"/>
        <end position="57"/>
    </location>
</feature>
<dbReference type="GO" id="GO:0003677">
    <property type="term" value="F:DNA binding"/>
    <property type="evidence" value="ECO:0007669"/>
    <property type="project" value="InterPro"/>
</dbReference>
<feature type="non-terminal residue" evidence="2">
    <location>
        <position position="64"/>
    </location>
</feature>
<dbReference type="Proteomes" id="UP000249451">
    <property type="component" value="Unassembled WGS sequence"/>
</dbReference>
<dbReference type="Pfam" id="PF11774">
    <property type="entry name" value="Lsr2"/>
    <property type="match status" value="1"/>
</dbReference>
<dbReference type="Gene3D" id="3.30.60.230">
    <property type="entry name" value="Lsr2, dimerization domain"/>
    <property type="match status" value="1"/>
</dbReference>
<evidence type="ECO:0000313" key="2">
    <source>
        <dbReference type="EMBL" id="PZO97425.1"/>
    </source>
</evidence>